<sequence length="207" mass="24201">MENYQKLSQIRRYAIANAVHQTVDTFSDKLPPKTNSLCLYYANLGMEVCTVVYQKVTQDETHYYSLVGGSICIRATSDCNDTSKAVSFGAMNEFDKPSFENGRFHCWIVGLCKDNQLIIPNEFIDFTSRSYKFNALEQHHLWEREDIGDYLWLDNQGDLEEQYGISVMVDENIRLQAREHWLNIEFKDDMLKYAIKTYLSIIEEFLN</sequence>
<gene>
    <name evidence="1" type="ORF">A2T98_12605</name>
</gene>
<dbReference type="EMBL" id="LWAJ01000166">
    <property type="protein sequence ID" value="KZL49480.1"/>
    <property type="molecule type" value="Genomic_DNA"/>
</dbReference>
<proteinExistence type="predicted"/>
<dbReference type="RefSeq" id="WP_063873068.1">
    <property type="nucleotide sequence ID" value="NZ_CAWMRI010000166.1"/>
</dbReference>
<protein>
    <submittedName>
        <fullName evidence="1">Uncharacterized protein</fullName>
    </submittedName>
</protein>
<evidence type="ECO:0000313" key="1">
    <source>
        <dbReference type="EMBL" id="KZL49480.1"/>
    </source>
</evidence>
<accession>A0A166JB83</accession>
<dbReference type="AlphaFoldDB" id="A0A166JB83"/>
<evidence type="ECO:0000313" key="2">
    <source>
        <dbReference type="Proteomes" id="UP000076555"/>
    </source>
</evidence>
<comment type="caution">
    <text evidence="1">The sequence shown here is derived from an EMBL/GenBank/DDBJ whole genome shotgun (WGS) entry which is preliminary data.</text>
</comment>
<dbReference type="Proteomes" id="UP000076555">
    <property type="component" value="Unassembled WGS sequence"/>
</dbReference>
<reference evidence="1 2" key="1">
    <citation type="submission" date="2016-04" db="EMBL/GenBank/DDBJ databases">
        <title>Draft Genome Assembly of the Bloom-forming Cyanobacterium Nodularia spumigena Strain CENA596 in Shrimp Production Ponds.</title>
        <authorList>
            <person name="Popin R.V."/>
            <person name="Rigonato J."/>
            <person name="Abreu V.A."/>
            <person name="Andreote A.P."/>
            <person name="Silveira S.B."/>
            <person name="Odebrecht C."/>
            <person name="Fiore M.F."/>
        </authorList>
    </citation>
    <scope>NUCLEOTIDE SEQUENCE [LARGE SCALE GENOMIC DNA]</scope>
    <source>
        <strain evidence="1 2">CENA596</strain>
    </source>
</reference>
<name>A0A166JB83_NODSP</name>
<dbReference type="OrthoDB" id="9924265at2"/>
<organism evidence="1 2">
    <name type="scientific">Nodularia spumigena CENA596</name>
    <dbReference type="NCBI Taxonomy" id="1819295"/>
    <lineage>
        <taxon>Bacteria</taxon>
        <taxon>Bacillati</taxon>
        <taxon>Cyanobacteriota</taxon>
        <taxon>Cyanophyceae</taxon>
        <taxon>Nostocales</taxon>
        <taxon>Nodulariaceae</taxon>
        <taxon>Nodularia</taxon>
    </lineage>
</organism>